<dbReference type="GO" id="GO:0046872">
    <property type="term" value="F:metal ion binding"/>
    <property type="evidence" value="ECO:0007669"/>
    <property type="project" value="UniProtKB-KW"/>
</dbReference>
<dbReference type="InterPro" id="IPR003154">
    <property type="entry name" value="S1/P1nuclease"/>
</dbReference>
<dbReference type="GO" id="GO:0016788">
    <property type="term" value="F:hydrolase activity, acting on ester bonds"/>
    <property type="evidence" value="ECO:0007669"/>
    <property type="project" value="InterPro"/>
</dbReference>
<keyword evidence="5" id="KW-1015">Disulfide bond</keyword>
<keyword evidence="8" id="KW-1185">Reference proteome</keyword>
<dbReference type="AlphaFoldDB" id="A0A1U9KUF9"/>
<protein>
    <submittedName>
        <fullName evidence="7">Nuclease</fullName>
    </submittedName>
</protein>
<dbReference type="STRING" id="320497.A0U93_06510"/>
<evidence type="ECO:0000256" key="6">
    <source>
        <dbReference type="ARBA" id="ARBA00023180"/>
    </source>
</evidence>
<dbReference type="RefSeq" id="WP_077808384.1">
    <property type="nucleotide sequence ID" value="NZ_BJXS01000002.1"/>
</dbReference>
<evidence type="ECO:0000313" key="7">
    <source>
        <dbReference type="EMBL" id="AQS89347.1"/>
    </source>
</evidence>
<dbReference type="CDD" id="cd11010">
    <property type="entry name" value="S1-P1_nuclease"/>
    <property type="match status" value="1"/>
</dbReference>
<keyword evidence="2" id="KW-0479">Metal-binding</keyword>
<keyword evidence="6" id="KW-0325">Glycoprotein</keyword>
<gene>
    <name evidence="7" type="ORF">A0U93_06510</name>
</gene>
<dbReference type="InterPro" id="IPR008947">
    <property type="entry name" value="PLipase_C/P1_nuclease_dom_sf"/>
</dbReference>
<dbReference type="Gene3D" id="1.10.575.10">
    <property type="entry name" value="P1 Nuclease"/>
    <property type="match status" value="1"/>
</dbReference>
<keyword evidence="1" id="KW-0540">Nuclease</keyword>
<keyword evidence="4" id="KW-0378">Hydrolase</keyword>
<sequence length="302" mass="33194">MLRRSRFLPAVFLGLGVSALVPQARAWGPYGHAIVADIAQDRLTPEAAKAATALLALEGNHGLDQVASWPDTIGHVPKSKGGMPETLKWHYVDIDVAYPAYDQSRDCPDTNCVTEKLPMEEAVLADVHASPQQRLVALKWVVHLIGDLHQPLHAAEHDHDKGGNDVRLTYFGSDHNGHMNLHALWDEGVIDRQADLHVGPHYSIDFAAARKEADILSRQITPDETSYWVAGFTPQQMRDATINWVDESHSLARSVAYGALPQWHGADLGQDYTTIVWPIMQLRLEQAGVRLAAVLNAALQGG</sequence>
<keyword evidence="3" id="KW-0255">Endonuclease</keyword>
<dbReference type="PANTHER" id="PTHR33146:SF26">
    <property type="entry name" value="ENDONUCLEASE 4"/>
    <property type="match status" value="1"/>
</dbReference>
<evidence type="ECO:0000256" key="3">
    <source>
        <dbReference type="ARBA" id="ARBA00022759"/>
    </source>
</evidence>
<dbReference type="KEGG" id="nch:A0U93_06510"/>
<accession>A0A1U9KUF9</accession>
<dbReference type="GO" id="GO:0003676">
    <property type="term" value="F:nucleic acid binding"/>
    <property type="evidence" value="ECO:0007669"/>
    <property type="project" value="InterPro"/>
</dbReference>
<reference evidence="7 8" key="1">
    <citation type="submission" date="2016-03" db="EMBL/GenBank/DDBJ databases">
        <title>Acetic acid bacteria sequencing.</title>
        <authorList>
            <person name="Brandt J."/>
            <person name="Jakob F."/>
            <person name="Vogel R.F."/>
        </authorList>
    </citation>
    <scope>NUCLEOTIDE SEQUENCE [LARGE SCALE GENOMIC DNA]</scope>
    <source>
        <strain evidence="7 8">NBRC 101099</strain>
    </source>
</reference>
<dbReference type="GO" id="GO:0004519">
    <property type="term" value="F:endonuclease activity"/>
    <property type="evidence" value="ECO:0007669"/>
    <property type="project" value="UniProtKB-KW"/>
</dbReference>
<organism evidence="7 8">
    <name type="scientific">Neoasaia chiangmaiensis</name>
    <dbReference type="NCBI Taxonomy" id="320497"/>
    <lineage>
        <taxon>Bacteria</taxon>
        <taxon>Pseudomonadati</taxon>
        <taxon>Pseudomonadota</taxon>
        <taxon>Alphaproteobacteria</taxon>
        <taxon>Acetobacterales</taxon>
        <taxon>Acetobacteraceae</taxon>
        <taxon>Neoasaia</taxon>
    </lineage>
</organism>
<evidence type="ECO:0000313" key="8">
    <source>
        <dbReference type="Proteomes" id="UP000188604"/>
    </source>
</evidence>
<evidence type="ECO:0000256" key="5">
    <source>
        <dbReference type="ARBA" id="ARBA00023157"/>
    </source>
</evidence>
<name>A0A1U9KUF9_9PROT</name>
<proteinExistence type="predicted"/>
<dbReference type="GO" id="GO:0006308">
    <property type="term" value="P:DNA catabolic process"/>
    <property type="evidence" value="ECO:0007669"/>
    <property type="project" value="InterPro"/>
</dbReference>
<dbReference type="Pfam" id="PF02265">
    <property type="entry name" value="S1-P1_nuclease"/>
    <property type="match status" value="1"/>
</dbReference>
<dbReference type="Proteomes" id="UP000188604">
    <property type="component" value="Chromosome"/>
</dbReference>
<dbReference type="PANTHER" id="PTHR33146">
    <property type="entry name" value="ENDONUCLEASE 4"/>
    <property type="match status" value="1"/>
</dbReference>
<evidence type="ECO:0000256" key="1">
    <source>
        <dbReference type="ARBA" id="ARBA00022722"/>
    </source>
</evidence>
<evidence type="ECO:0000256" key="4">
    <source>
        <dbReference type="ARBA" id="ARBA00022801"/>
    </source>
</evidence>
<dbReference type="OrthoDB" id="267579at2"/>
<evidence type="ECO:0000256" key="2">
    <source>
        <dbReference type="ARBA" id="ARBA00022723"/>
    </source>
</evidence>
<dbReference type="SUPFAM" id="SSF48537">
    <property type="entry name" value="Phospholipase C/P1 nuclease"/>
    <property type="match status" value="1"/>
</dbReference>
<dbReference type="EMBL" id="CP014691">
    <property type="protein sequence ID" value="AQS89347.1"/>
    <property type="molecule type" value="Genomic_DNA"/>
</dbReference>